<dbReference type="GO" id="GO:0008270">
    <property type="term" value="F:zinc ion binding"/>
    <property type="evidence" value="ECO:0007669"/>
    <property type="project" value="UniProtKB-KW"/>
</dbReference>
<dbReference type="Gene3D" id="3.30.1370.210">
    <property type="match status" value="1"/>
</dbReference>
<gene>
    <name evidence="8" type="ORF">VFH_II034840</name>
</gene>
<keyword evidence="1 5" id="KW-0479">Metal-binding</keyword>
<evidence type="ECO:0000256" key="6">
    <source>
        <dbReference type="SAM" id="MobiDB-lite"/>
    </source>
</evidence>
<feature type="zinc finger region" description="C3H1-type" evidence="5">
    <location>
        <begin position="65"/>
        <end position="88"/>
    </location>
</feature>
<proteinExistence type="predicted"/>
<dbReference type="Proteomes" id="UP001157006">
    <property type="component" value="Chromosome 2"/>
</dbReference>
<name>A0AAV0ZHT0_VICFA</name>
<dbReference type="Pfam" id="PF00642">
    <property type="entry name" value="zf-CCCH"/>
    <property type="match status" value="1"/>
</dbReference>
<dbReference type="PANTHER" id="PTHR14493">
    <property type="entry name" value="UNKEMPT FAMILY MEMBER"/>
    <property type="match status" value="1"/>
</dbReference>
<keyword evidence="2 5" id="KW-0863">Zinc-finger</keyword>
<evidence type="ECO:0000313" key="9">
    <source>
        <dbReference type="Proteomes" id="UP001157006"/>
    </source>
</evidence>
<keyword evidence="3 5" id="KW-0862">Zinc</keyword>
<evidence type="ECO:0000256" key="2">
    <source>
        <dbReference type="ARBA" id="ARBA00022771"/>
    </source>
</evidence>
<feature type="compositionally biased region" description="Polar residues" evidence="6">
    <location>
        <begin position="275"/>
        <end position="288"/>
    </location>
</feature>
<dbReference type="PANTHER" id="PTHR14493:SF87">
    <property type="entry name" value="ZINC FINGER CCCH DOMAIN-CONTAINING PROTEIN 66"/>
    <property type="match status" value="1"/>
</dbReference>
<evidence type="ECO:0000256" key="1">
    <source>
        <dbReference type="ARBA" id="ARBA00022723"/>
    </source>
</evidence>
<keyword evidence="4" id="KW-0238">DNA-binding</keyword>
<dbReference type="AlphaFoldDB" id="A0AAV0ZHT0"/>
<reference evidence="8 9" key="1">
    <citation type="submission" date="2023-01" db="EMBL/GenBank/DDBJ databases">
        <authorList>
            <person name="Kreplak J."/>
        </authorList>
    </citation>
    <scope>NUCLEOTIDE SEQUENCE [LARGE SCALE GENOMIC DNA]</scope>
</reference>
<protein>
    <recommendedName>
        <fullName evidence="7">C3H1-type domain-containing protein</fullName>
    </recommendedName>
</protein>
<evidence type="ECO:0000256" key="4">
    <source>
        <dbReference type="ARBA" id="ARBA00023125"/>
    </source>
</evidence>
<dbReference type="InterPro" id="IPR057444">
    <property type="entry name" value="Znf-CCCH_AtC3H23-like"/>
</dbReference>
<feature type="domain" description="C3H1-type" evidence="7">
    <location>
        <begin position="65"/>
        <end position="88"/>
    </location>
</feature>
<dbReference type="PROSITE" id="PS50103">
    <property type="entry name" value="ZF_C3H1"/>
    <property type="match status" value="1"/>
</dbReference>
<dbReference type="SMART" id="SM00356">
    <property type="entry name" value="ZnF_C3H1"/>
    <property type="match status" value="1"/>
</dbReference>
<evidence type="ECO:0000313" key="8">
    <source>
        <dbReference type="EMBL" id="CAI8596424.1"/>
    </source>
</evidence>
<dbReference type="EMBL" id="OX451737">
    <property type="protein sequence ID" value="CAI8596424.1"/>
    <property type="molecule type" value="Genomic_DNA"/>
</dbReference>
<dbReference type="GO" id="GO:0003677">
    <property type="term" value="F:DNA binding"/>
    <property type="evidence" value="ECO:0007669"/>
    <property type="project" value="UniProtKB-KW"/>
</dbReference>
<dbReference type="InterPro" id="IPR045234">
    <property type="entry name" value="Unkempt-like"/>
</dbReference>
<accession>A0AAV0ZHT0</accession>
<keyword evidence="9" id="KW-1185">Reference proteome</keyword>
<organism evidence="8 9">
    <name type="scientific">Vicia faba</name>
    <name type="common">Broad bean</name>
    <name type="synonym">Faba vulgaris</name>
    <dbReference type="NCBI Taxonomy" id="3906"/>
    <lineage>
        <taxon>Eukaryota</taxon>
        <taxon>Viridiplantae</taxon>
        <taxon>Streptophyta</taxon>
        <taxon>Embryophyta</taxon>
        <taxon>Tracheophyta</taxon>
        <taxon>Spermatophyta</taxon>
        <taxon>Magnoliopsida</taxon>
        <taxon>eudicotyledons</taxon>
        <taxon>Gunneridae</taxon>
        <taxon>Pentapetalae</taxon>
        <taxon>rosids</taxon>
        <taxon>fabids</taxon>
        <taxon>Fabales</taxon>
        <taxon>Fabaceae</taxon>
        <taxon>Papilionoideae</taxon>
        <taxon>50 kb inversion clade</taxon>
        <taxon>NPAAA clade</taxon>
        <taxon>Hologalegina</taxon>
        <taxon>IRL clade</taxon>
        <taxon>Fabeae</taxon>
        <taxon>Vicia</taxon>
    </lineage>
</organism>
<evidence type="ECO:0000256" key="3">
    <source>
        <dbReference type="ARBA" id="ARBA00022833"/>
    </source>
</evidence>
<dbReference type="Pfam" id="PF25512">
    <property type="entry name" value="zf-CCCH_AtC3H23"/>
    <property type="match status" value="1"/>
</dbReference>
<dbReference type="InterPro" id="IPR000571">
    <property type="entry name" value="Znf_CCCH"/>
</dbReference>
<sequence length="320" mass="36373">MVKQQGLYTVKNNEIYNTDEFRMYSFKVKPCLRTYFHEWTECPFVHPGETARRRDPNKYNYTCLPCPEFQNGGSCSKGDACEYAHGVFECWLHPAHYRTKFCNDKVGCTRKVCFFAHNPEELRPVYASTGSGLPLPTSYSSSTFPIYPFTVNALQPAWKPPLTPSVASPHAAGTEWQIHAAVPTFQMLQLEYLFMWKLMIDEMASLTGVNHTNTNFEGIFRSQIPSLTSLQVHQNRGYPADLINSNVVQSPQIRVGPSVYPRYDAFSKRSHSERPSTSSAAMEPSTTFPGWGSPGRKLDWTISNKELNKMRKSYSSGFQN</sequence>
<feature type="region of interest" description="Disordered" evidence="6">
    <location>
        <begin position="267"/>
        <end position="298"/>
    </location>
</feature>
<evidence type="ECO:0000256" key="5">
    <source>
        <dbReference type="PROSITE-ProRule" id="PRU00723"/>
    </source>
</evidence>
<evidence type="ECO:0000259" key="7">
    <source>
        <dbReference type="PROSITE" id="PS50103"/>
    </source>
</evidence>